<keyword evidence="11 17" id="KW-0418">Kinase</keyword>
<dbReference type="GO" id="GO:0003700">
    <property type="term" value="F:DNA-binding transcription factor activity"/>
    <property type="evidence" value="ECO:0007669"/>
    <property type="project" value="InterPro"/>
</dbReference>
<comment type="function">
    <text evidence="1 17">Catalyzes the CTP-dependent phosphorylation of riboflavin (vitamin B2) to form flavin mononucleotide (FMN).</text>
</comment>
<evidence type="ECO:0000256" key="13">
    <source>
        <dbReference type="ARBA" id="ARBA00029789"/>
    </source>
</evidence>
<evidence type="ECO:0000256" key="16">
    <source>
        <dbReference type="ARBA" id="ARBA00047857"/>
    </source>
</evidence>
<comment type="similarity">
    <text evidence="3 17">Belongs to the archaeal riboflavin kinase family.</text>
</comment>
<dbReference type="Proteomes" id="UP001245683">
    <property type="component" value="Unassembled WGS sequence"/>
</dbReference>
<keyword evidence="20" id="KW-1185">Reference proteome</keyword>
<dbReference type="InterPro" id="IPR023465">
    <property type="entry name" value="Riboflavin_kinase_dom_sf"/>
</dbReference>
<evidence type="ECO:0000256" key="11">
    <source>
        <dbReference type="ARBA" id="ARBA00022777"/>
    </source>
</evidence>
<dbReference type="Pfam" id="PF01047">
    <property type="entry name" value="MarR"/>
    <property type="match status" value="1"/>
</dbReference>
<evidence type="ECO:0000256" key="9">
    <source>
        <dbReference type="ARBA" id="ARBA00022723"/>
    </source>
</evidence>
<keyword evidence="10 17" id="KW-0547">Nucleotide-binding</keyword>
<dbReference type="GO" id="GO:0000166">
    <property type="term" value="F:nucleotide binding"/>
    <property type="evidence" value="ECO:0007669"/>
    <property type="project" value="UniProtKB-UniRule"/>
</dbReference>
<dbReference type="HAMAP" id="MF_01285">
    <property type="entry name" value="Riboflavin_kinase"/>
    <property type="match status" value="1"/>
</dbReference>
<keyword evidence="7 17" id="KW-0288">FMN</keyword>
<dbReference type="PROSITE" id="PS50995">
    <property type="entry name" value="HTH_MARR_2"/>
    <property type="match status" value="1"/>
</dbReference>
<dbReference type="InterPro" id="IPR036390">
    <property type="entry name" value="WH_DNA-bd_sf"/>
</dbReference>
<comment type="caution">
    <text evidence="17">Lacks conserved residue(s) required for the propagation of feature annotation.</text>
</comment>
<dbReference type="GO" id="GO:0009398">
    <property type="term" value="P:FMN biosynthetic process"/>
    <property type="evidence" value="ECO:0007669"/>
    <property type="project" value="UniProtKB-UniRule"/>
</dbReference>
<evidence type="ECO:0000256" key="6">
    <source>
        <dbReference type="ARBA" id="ARBA00022630"/>
    </source>
</evidence>
<dbReference type="RefSeq" id="WP_315342715.1">
    <property type="nucleotide sequence ID" value="NZ_JAVDZE010000004.1"/>
</dbReference>
<dbReference type="InterPro" id="IPR039063">
    <property type="entry name" value="RibK_CTP-dep"/>
</dbReference>
<name>A0AAE4NWG7_9EURY</name>
<evidence type="ECO:0000259" key="18">
    <source>
        <dbReference type="PROSITE" id="PS50995"/>
    </source>
</evidence>
<protein>
    <recommendedName>
        <fullName evidence="5 17">Riboflavin kinase</fullName>
        <shortName evidence="17">RFK</shortName>
        <ecNumber evidence="4 17">2.7.1.161</ecNumber>
    </recommendedName>
    <alternativeName>
        <fullName evidence="14 17">CTP-dependent riboflavin kinase</fullName>
    </alternativeName>
    <alternativeName>
        <fullName evidence="15 17">CTP:riboflavin 5'-phosphotransferase</fullName>
    </alternativeName>
    <alternativeName>
        <fullName evidence="13 17">Flavokinase</fullName>
    </alternativeName>
</protein>
<evidence type="ECO:0000256" key="10">
    <source>
        <dbReference type="ARBA" id="ARBA00022741"/>
    </source>
</evidence>
<feature type="binding site" evidence="17">
    <location>
        <position position="188"/>
    </location>
    <ligand>
        <name>FMN</name>
        <dbReference type="ChEBI" id="CHEBI:58210"/>
    </ligand>
</feature>
<dbReference type="GO" id="GO:0009231">
    <property type="term" value="P:riboflavin biosynthetic process"/>
    <property type="evidence" value="ECO:0007669"/>
    <property type="project" value="InterPro"/>
</dbReference>
<sequence length="216" mass="24153">MRLEKTRLLIEIADMGAIGEKRELTLRELAERFSVSPQTVLRVLDELEREGMITRHVEERKTYLEVSEKGLSFLEKLCERLEKVLYGGVILGEVVSGLGEGSYYVKLYSKRIKEYLGFEPYPGTLNVRVIFPKTIFDALASVRPILIPGFVKDGRTFGDVKAYPVGINGIEGAIVIPSRTIHPPRIAEVIAPVNLRDSLGLKDGDRVKIKVVAEGE</sequence>
<feature type="binding site" evidence="17">
    <location>
        <position position="126"/>
    </location>
    <ligand>
        <name>Mg(2+)</name>
        <dbReference type="ChEBI" id="CHEBI:18420"/>
    </ligand>
</feature>
<dbReference type="GO" id="GO:0008531">
    <property type="term" value="F:riboflavin kinase activity"/>
    <property type="evidence" value="ECO:0007669"/>
    <property type="project" value="InterPro"/>
</dbReference>
<feature type="binding site" evidence="17">
    <location>
        <begin position="193"/>
        <end position="196"/>
    </location>
    <ligand>
        <name>CDP</name>
        <dbReference type="ChEBI" id="CHEBI:58069"/>
    </ligand>
</feature>
<dbReference type="SUPFAM" id="SSF82114">
    <property type="entry name" value="Riboflavin kinase-like"/>
    <property type="match status" value="1"/>
</dbReference>
<evidence type="ECO:0000256" key="4">
    <source>
        <dbReference type="ARBA" id="ARBA00011987"/>
    </source>
</evidence>
<dbReference type="PANTHER" id="PTHR40706:SF1">
    <property type="entry name" value="RIBOFLAVIN KINASE"/>
    <property type="match status" value="1"/>
</dbReference>
<feature type="binding site" evidence="17">
    <location>
        <begin position="97"/>
        <end position="102"/>
    </location>
    <ligand>
        <name>CDP</name>
        <dbReference type="ChEBI" id="CHEBI:58069"/>
    </ligand>
</feature>
<dbReference type="PANTHER" id="PTHR40706">
    <property type="entry name" value="RIBOFLAVIN KINASE"/>
    <property type="match status" value="1"/>
</dbReference>
<comment type="catalytic activity">
    <reaction evidence="16 17">
        <text>riboflavin + CTP = CDP + FMN + H(+)</text>
        <dbReference type="Rhea" id="RHEA:25021"/>
        <dbReference type="ChEBI" id="CHEBI:15378"/>
        <dbReference type="ChEBI" id="CHEBI:37563"/>
        <dbReference type="ChEBI" id="CHEBI:57986"/>
        <dbReference type="ChEBI" id="CHEBI:58069"/>
        <dbReference type="ChEBI" id="CHEBI:58210"/>
        <dbReference type="EC" id="2.7.1.161"/>
    </reaction>
</comment>
<evidence type="ECO:0000256" key="8">
    <source>
        <dbReference type="ARBA" id="ARBA00022679"/>
    </source>
</evidence>
<proteinExistence type="inferred from homology"/>
<dbReference type="InterPro" id="IPR023602">
    <property type="entry name" value="Riboflavin_kinase_CTP-dep"/>
</dbReference>
<evidence type="ECO:0000256" key="1">
    <source>
        <dbReference type="ARBA" id="ARBA00003072"/>
    </source>
</evidence>
<dbReference type="InterPro" id="IPR023470">
    <property type="entry name" value="Riboflavin_kinase_archaeal"/>
</dbReference>
<dbReference type="InterPro" id="IPR000835">
    <property type="entry name" value="HTH_MarR-typ"/>
</dbReference>
<evidence type="ECO:0000256" key="3">
    <source>
        <dbReference type="ARBA" id="ARBA00006428"/>
    </source>
</evidence>
<dbReference type="SUPFAM" id="SSF46785">
    <property type="entry name" value="Winged helix' DNA-binding domain"/>
    <property type="match status" value="1"/>
</dbReference>
<evidence type="ECO:0000256" key="7">
    <source>
        <dbReference type="ARBA" id="ARBA00022643"/>
    </source>
</evidence>
<organism evidence="19 20">
    <name type="scientific">Thermococcus waiotapuensis</name>
    <dbReference type="NCBI Taxonomy" id="90909"/>
    <lineage>
        <taxon>Archaea</taxon>
        <taxon>Methanobacteriati</taxon>
        <taxon>Methanobacteriota</taxon>
        <taxon>Thermococci</taxon>
        <taxon>Thermococcales</taxon>
        <taxon>Thermococcaceae</taxon>
        <taxon>Thermococcus</taxon>
    </lineage>
</organism>
<feature type="domain" description="HTH marR-type" evidence="18">
    <location>
        <begin position="1"/>
        <end position="113"/>
    </location>
</feature>
<accession>A0AAE4NWG7</accession>
<dbReference type="Gene3D" id="1.10.10.10">
    <property type="entry name" value="Winged helix-like DNA-binding domain superfamily/Winged helix DNA-binding domain"/>
    <property type="match status" value="1"/>
</dbReference>
<evidence type="ECO:0000256" key="17">
    <source>
        <dbReference type="HAMAP-Rule" id="MF_01285"/>
    </source>
</evidence>
<feature type="binding site" evidence="17">
    <location>
        <position position="180"/>
    </location>
    <ligand>
        <name>FMN</name>
        <dbReference type="ChEBI" id="CHEBI:58210"/>
    </ligand>
</feature>
<dbReference type="Pfam" id="PF01982">
    <property type="entry name" value="CTP-dep_RFKase"/>
    <property type="match status" value="1"/>
</dbReference>
<gene>
    <name evidence="17" type="primary">ribK</name>
    <name evidence="19" type="ORF">RBI02_07790</name>
</gene>
<keyword evidence="8 17" id="KW-0808">Transferase</keyword>
<comment type="caution">
    <text evidence="19">The sequence shown here is derived from an EMBL/GenBank/DDBJ whole genome shotgun (WGS) entry which is preliminary data.</text>
</comment>
<comment type="pathway">
    <text evidence="2 17">Cofactor biosynthesis; FMN biosynthesis; FMN from riboflavin (CTP route): step 1/1.</text>
</comment>
<evidence type="ECO:0000256" key="15">
    <source>
        <dbReference type="ARBA" id="ARBA00033116"/>
    </source>
</evidence>
<dbReference type="GO" id="GO:0000287">
    <property type="term" value="F:magnesium ion binding"/>
    <property type="evidence" value="ECO:0007669"/>
    <property type="project" value="UniProtKB-UniRule"/>
</dbReference>
<dbReference type="AlphaFoldDB" id="A0AAE4NWG7"/>
<dbReference type="Gene3D" id="2.40.30.30">
    <property type="entry name" value="Riboflavin kinase-like"/>
    <property type="match status" value="1"/>
</dbReference>
<keyword evidence="6 17" id="KW-0285">Flavoprotein</keyword>
<evidence type="ECO:0000256" key="5">
    <source>
        <dbReference type="ARBA" id="ARBA00017394"/>
    </source>
</evidence>
<evidence type="ECO:0000256" key="12">
    <source>
        <dbReference type="ARBA" id="ARBA00022842"/>
    </source>
</evidence>
<dbReference type="InterPro" id="IPR036388">
    <property type="entry name" value="WH-like_DNA-bd_sf"/>
</dbReference>
<dbReference type="CDD" id="cd00090">
    <property type="entry name" value="HTH_ARSR"/>
    <property type="match status" value="1"/>
</dbReference>
<dbReference type="EMBL" id="JAVDZE010000004">
    <property type="protein sequence ID" value="MDV3104434.1"/>
    <property type="molecule type" value="Genomic_DNA"/>
</dbReference>
<evidence type="ECO:0000256" key="2">
    <source>
        <dbReference type="ARBA" id="ARBA00005219"/>
    </source>
</evidence>
<dbReference type="EC" id="2.7.1.161" evidence="4 17"/>
<feature type="binding site" evidence="17">
    <location>
        <position position="124"/>
    </location>
    <ligand>
        <name>Mg(2+)</name>
        <dbReference type="ChEBI" id="CHEBI:18420"/>
    </ligand>
</feature>
<reference evidence="19 20" key="1">
    <citation type="submission" date="2023-08" db="EMBL/GenBank/DDBJ databases">
        <title>Draft genome sequence of Thermococcus waiotapuensis WT1T, a thermophilic sulphur-dependent archaeon from order Thermococcales.</title>
        <authorList>
            <person name="Manners S.H."/>
            <person name="Carere C.R."/>
            <person name="Dhami M.K."/>
            <person name="Dobson R.C.J."/>
            <person name="Stott M.B."/>
        </authorList>
    </citation>
    <scope>NUCLEOTIDE SEQUENCE [LARGE SCALE GENOMIC DNA]</scope>
    <source>
        <strain evidence="19 20">WT1</strain>
    </source>
</reference>
<evidence type="ECO:0000313" key="20">
    <source>
        <dbReference type="Proteomes" id="UP001245683"/>
    </source>
</evidence>
<keyword evidence="12 17" id="KW-0460">Magnesium</keyword>
<evidence type="ECO:0000256" key="14">
    <source>
        <dbReference type="ARBA" id="ARBA00030544"/>
    </source>
</evidence>
<dbReference type="InterPro" id="IPR011991">
    <property type="entry name" value="ArsR-like_HTH"/>
</dbReference>
<keyword evidence="9 17" id="KW-0479">Metal-binding</keyword>
<evidence type="ECO:0000313" key="19">
    <source>
        <dbReference type="EMBL" id="MDV3104434.1"/>
    </source>
</evidence>
<comment type="cofactor">
    <cofactor evidence="17">
        <name>Mg(2+)</name>
        <dbReference type="ChEBI" id="CHEBI:18420"/>
    </cofactor>
    <text evidence="17">Binds 1 Mg(2+) ion per subunit.</text>
</comment>